<keyword evidence="5 7" id="KW-0472">Membrane</keyword>
<dbReference type="InterPro" id="IPR002048">
    <property type="entry name" value="EF_hand_dom"/>
</dbReference>
<evidence type="ECO:0000256" key="6">
    <source>
        <dbReference type="SAM" id="MobiDB-lite"/>
    </source>
</evidence>
<feature type="transmembrane region" description="Helical" evidence="7">
    <location>
        <begin position="38"/>
        <end position="66"/>
    </location>
</feature>
<evidence type="ECO:0000256" key="7">
    <source>
        <dbReference type="SAM" id="Phobius"/>
    </source>
</evidence>
<keyword evidence="3" id="KW-0106">Calcium</keyword>
<dbReference type="eggNOG" id="KOG2302">
    <property type="taxonomic scope" value="Eukaryota"/>
</dbReference>
<feature type="domain" description="EF-hand" evidence="8">
    <location>
        <begin position="212"/>
        <end position="247"/>
    </location>
</feature>
<dbReference type="PaxDb" id="2903-EOD39706"/>
<proteinExistence type="predicted"/>
<evidence type="ECO:0000256" key="2">
    <source>
        <dbReference type="ARBA" id="ARBA00022692"/>
    </source>
</evidence>
<dbReference type="EnsemblProtists" id="EOD39706">
    <property type="protein sequence ID" value="EOD39706"/>
    <property type="gene ID" value="EMIHUDRAFT_97870"/>
</dbReference>
<dbReference type="CDD" id="cd00051">
    <property type="entry name" value="EFh"/>
    <property type="match status" value="1"/>
</dbReference>
<dbReference type="Pfam" id="PF13499">
    <property type="entry name" value="EF-hand_7"/>
    <property type="match status" value="1"/>
</dbReference>
<feature type="region of interest" description="Disordered" evidence="6">
    <location>
        <begin position="333"/>
        <end position="377"/>
    </location>
</feature>
<dbReference type="KEGG" id="ehx:EMIHUDRAFT_97870"/>
<feature type="domain" description="EF-hand" evidence="8">
    <location>
        <begin position="248"/>
        <end position="283"/>
    </location>
</feature>
<comment type="subcellular location">
    <subcellularLocation>
        <location evidence="1">Membrane</location>
        <topology evidence="1">Multi-pass membrane protein</topology>
    </subcellularLocation>
</comment>
<sequence>MAEAIGGNFMPPSMALIRNLRAFRIFRLFKRIKSLNKIIVSLGKAIPGVANAFVIMVIIMCIYAILGVEFYHMTGSDGTYVTYNDNVKRGLCTGDEVELGQCSLNQTVSSETARGYTYGEEYYGTFFRALYTLFQVLTGESWSEAVARPAVFESHYDSFGPVLFYVSFIIICQIVLINVVVAVLLDKMVEEDDSEDPEKQTVAEKLSEMLSQEHAQLREIFRTWDEDNSGTISIKEWRKAVKSMGYRGPIDVLDQIFASMDKDHSGELDYAEIDRMLSPTAARERRSSTHANPKRSVKEEVVAMRAEFTDHVARLETQIAALVLELQLQRKPCGAEAPAPAHSRLAHDSDGAPTEPPPPAAPDHHHLEDDEDTTQRV</sequence>
<feature type="transmembrane region" description="Helical" evidence="7">
    <location>
        <begin position="162"/>
        <end position="185"/>
    </location>
</feature>
<dbReference type="GeneID" id="17284977"/>
<dbReference type="GO" id="GO:0005248">
    <property type="term" value="F:voltage-gated sodium channel activity"/>
    <property type="evidence" value="ECO:0007669"/>
    <property type="project" value="TreeGrafter"/>
</dbReference>
<keyword evidence="2 7" id="KW-0812">Transmembrane</keyword>
<evidence type="ECO:0000313" key="9">
    <source>
        <dbReference type="EnsemblProtists" id="EOD39706"/>
    </source>
</evidence>
<evidence type="ECO:0000313" key="10">
    <source>
        <dbReference type="Proteomes" id="UP000013827"/>
    </source>
</evidence>
<dbReference type="InterPro" id="IPR018247">
    <property type="entry name" value="EF_Hand_1_Ca_BS"/>
</dbReference>
<protein>
    <recommendedName>
        <fullName evidence="8">EF-hand domain-containing protein</fullName>
    </recommendedName>
</protein>
<evidence type="ECO:0000259" key="8">
    <source>
        <dbReference type="PROSITE" id="PS50222"/>
    </source>
</evidence>
<keyword evidence="10" id="KW-1185">Reference proteome</keyword>
<dbReference type="GO" id="GO:0005509">
    <property type="term" value="F:calcium ion binding"/>
    <property type="evidence" value="ECO:0007669"/>
    <property type="project" value="InterPro"/>
</dbReference>
<dbReference type="Gene3D" id="1.10.287.70">
    <property type="match status" value="1"/>
</dbReference>
<dbReference type="SMR" id="A0A0D3KVC1"/>
<dbReference type="InterPro" id="IPR043203">
    <property type="entry name" value="VGCC_Ca_Na"/>
</dbReference>
<dbReference type="HOGENOM" id="CLU_734525_0_0_1"/>
<dbReference type="PROSITE" id="PS00018">
    <property type="entry name" value="EF_HAND_1"/>
    <property type="match status" value="2"/>
</dbReference>
<dbReference type="InterPro" id="IPR005821">
    <property type="entry name" value="Ion_trans_dom"/>
</dbReference>
<reference evidence="9" key="2">
    <citation type="submission" date="2024-10" db="UniProtKB">
        <authorList>
            <consortium name="EnsemblProtists"/>
        </authorList>
    </citation>
    <scope>IDENTIFICATION</scope>
</reference>
<feature type="compositionally biased region" description="Basic and acidic residues" evidence="6">
    <location>
        <begin position="362"/>
        <end position="377"/>
    </location>
</feature>
<dbReference type="InterPro" id="IPR011992">
    <property type="entry name" value="EF-hand-dom_pair"/>
</dbReference>
<evidence type="ECO:0000256" key="1">
    <source>
        <dbReference type="ARBA" id="ARBA00004141"/>
    </source>
</evidence>
<dbReference type="SMART" id="SM00054">
    <property type="entry name" value="EFh"/>
    <property type="match status" value="2"/>
</dbReference>
<evidence type="ECO:0000256" key="5">
    <source>
        <dbReference type="ARBA" id="ARBA00023136"/>
    </source>
</evidence>
<dbReference type="SUPFAM" id="SSF47473">
    <property type="entry name" value="EF-hand"/>
    <property type="match status" value="1"/>
</dbReference>
<organism evidence="9 10">
    <name type="scientific">Emiliania huxleyi (strain CCMP1516)</name>
    <dbReference type="NCBI Taxonomy" id="280463"/>
    <lineage>
        <taxon>Eukaryota</taxon>
        <taxon>Haptista</taxon>
        <taxon>Haptophyta</taxon>
        <taxon>Prymnesiophyceae</taxon>
        <taxon>Isochrysidales</taxon>
        <taxon>Noelaerhabdaceae</taxon>
        <taxon>Emiliania</taxon>
    </lineage>
</organism>
<dbReference type="Proteomes" id="UP000013827">
    <property type="component" value="Unassembled WGS sequence"/>
</dbReference>
<evidence type="ECO:0000256" key="4">
    <source>
        <dbReference type="ARBA" id="ARBA00022989"/>
    </source>
</evidence>
<evidence type="ECO:0000256" key="3">
    <source>
        <dbReference type="ARBA" id="ARBA00022837"/>
    </source>
</evidence>
<dbReference type="STRING" id="2903.R1FVI4"/>
<dbReference type="GO" id="GO:0001518">
    <property type="term" value="C:voltage-gated sodium channel complex"/>
    <property type="evidence" value="ECO:0007669"/>
    <property type="project" value="TreeGrafter"/>
</dbReference>
<dbReference type="Gene3D" id="1.10.238.10">
    <property type="entry name" value="EF-hand"/>
    <property type="match status" value="1"/>
</dbReference>
<dbReference type="PANTHER" id="PTHR10037">
    <property type="entry name" value="VOLTAGE-GATED CATION CHANNEL CALCIUM AND SODIUM"/>
    <property type="match status" value="1"/>
</dbReference>
<dbReference type="RefSeq" id="XP_005792135.1">
    <property type="nucleotide sequence ID" value="XM_005792078.1"/>
</dbReference>
<keyword evidence="4 7" id="KW-1133">Transmembrane helix</keyword>
<accession>A0A0D3KVC1</accession>
<dbReference type="PANTHER" id="PTHR10037:SF62">
    <property type="entry name" value="SODIUM CHANNEL PROTEIN 60E"/>
    <property type="match status" value="1"/>
</dbReference>
<reference evidence="10" key="1">
    <citation type="journal article" date="2013" name="Nature">
        <title>Pan genome of the phytoplankton Emiliania underpins its global distribution.</title>
        <authorList>
            <person name="Read B.A."/>
            <person name="Kegel J."/>
            <person name="Klute M.J."/>
            <person name="Kuo A."/>
            <person name="Lefebvre S.C."/>
            <person name="Maumus F."/>
            <person name="Mayer C."/>
            <person name="Miller J."/>
            <person name="Monier A."/>
            <person name="Salamov A."/>
            <person name="Young J."/>
            <person name="Aguilar M."/>
            <person name="Claverie J.M."/>
            <person name="Frickenhaus S."/>
            <person name="Gonzalez K."/>
            <person name="Herman E.K."/>
            <person name="Lin Y.C."/>
            <person name="Napier J."/>
            <person name="Ogata H."/>
            <person name="Sarno A.F."/>
            <person name="Shmutz J."/>
            <person name="Schroeder D."/>
            <person name="de Vargas C."/>
            <person name="Verret F."/>
            <person name="von Dassow P."/>
            <person name="Valentin K."/>
            <person name="Van de Peer Y."/>
            <person name="Wheeler G."/>
            <person name="Dacks J.B."/>
            <person name="Delwiche C.F."/>
            <person name="Dyhrman S.T."/>
            <person name="Glockner G."/>
            <person name="John U."/>
            <person name="Richards T."/>
            <person name="Worden A.Z."/>
            <person name="Zhang X."/>
            <person name="Grigoriev I.V."/>
            <person name="Allen A.E."/>
            <person name="Bidle K."/>
            <person name="Borodovsky M."/>
            <person name="Bowler C."/>
            <person name="Brownlee C."/>
            <person name="Cock J.M."/>
            <person name="Elias M."/>
            <person name="Gladyshev V.N."/>
            <person name="Groth M."/>
            <person name="Guda C."/>
            <person name="Hadaegh A."/>
            <person name="Iglesias-Rodriguez M.D."/>
            <person name="Jenkins J."/>
            <person name="Jones B.M."/>
            <person name="Lawson T."/>
            <person name="Leese F."/>
            <person name="Lindquist E."/>
            <person name="Lobanov A."/>
            <person name="Lomsadze A."/>
            <person name="Malik S.B."/>
            <person name="Marsh M.E."/>
            <person name="Mackinder L."/>
            <person name="Mock T."/>
            <person name="Mueller-Roeber B."/>
            <person name="Pagarete A."/>
            <person name="Parker M."/>
            <person name="Probert I."/>
            <person name="Quesneville H."/>
            <person name="Raines C."/>
            <person name="Rensing S.A."/>
            <person name="Riano-Pachon D.M."/>
            <person name="Richier S."/>
            <person name="Rokitta S."/>
            <person name="Shiraiwa Y."/>
            <person name="Soanes D.M."/>
            <person name="van der Giezen M."/>
            <person name="Wahlund T.M."/>
            <person name="Williams B."/>
            <person name="Wilson W."/>
            <person name="Wolfe G."/>
            <person name="Wurch L.L."/>
        </authorList>
    </citation>
    <scope>NUCLEOTIDE SEQUENCE</scope>
</reference>
<name>A0A0D3KVC1_EMIH1</name>
<dbReference type="AlphaFoldDB" id="A0A0D3KVC1"/>
<dbReference type="SUPFAM" id="SSF81324">
    <property type="entry name" value="Voltage-gated potassium channels"/>
    <property type="match status" value="1"/>
</dbReference>
<dbReference type="Pfam" id="PF00520">
    <property type="entry name" value="Ion_trans"/>
    <property type="match status" value="1"/>
</dbReference>
<dbReference type="PROSITE" id="PS50222">
    <property type="entry name" value="EF_HAND_2"/>
    <property type="match status" value="2"/>
</dbReference>